<dbReference type="Proteomes" id="UP000186308">
    <property type="component" value="Unassembled WGS sequence"/>
</dbReference>
<evidence type="ECO:0000313" key="3">
    <source>
        <dbReference type="EMBL" id="SIR16564.1"/>
    </source>
</evidence>
<organism evidence="3 4">
    <name type="scientific">Acidiphilium rubrum</name>
    <dbReference type="NCBI Taxonomy" id="526"/>
    <lineage>
        <taxon>Bacteria</taxon>
        <taxon>Pseudomonadati</taxon>
        <taxon>Pseudomonadota</taxon>
        <taxon>Alphaproteobacteria</taxon>
        <taxon>Acetobacterales</taxon>
        <taxon>Acidocellaceae</taxon>
        <taxon>Acidiphilium</taxon>
    </lineage>
</organism>
<reference evidence="3 4" key="1">
    <citation type="submission" date="2017-01" db="EMBL/GenBank/DDBJ databases">
        <authorList>
            <person name="Varghese N."/>
            <person name="Submissions S."/>
        </authorList>
    </citation>
    <scope>NUCLEOTIDE SEQUENCE [LARGE SCALE GENOMIC DNA]</scope>
    <source>
        <strain evidence="3 4">ATCC 35905</strain>
    </source>
</reference>
<protein>
    <submittedName>
        <fullName evidence="3">Glycine-zipper containing OmpA-like membrane domain-containing protein</fullName>
    </submittedName>
</protein>
<keyword evidence="4" id="KW-1185">Reference proteome</keyword>
<comment type="caution">
    <text evidence="3">The sequence shown here is derived from an EMBL/GenBank/DDBJ whole genome shotgun (WGS) entry which is preliminary data.</text>
</comment>
<dbReference type="Pfam" id="PF13436">
    <property type="entry name" value="Gly-zipper_OmpA"/>
    <property type="match status" value="1"/>
</dbReference>
<evidence type="ECO:0000313" key="4">
    <source>
        <dbReference type="Proteomes" id="UP000186308"/>
    </source>
</evidence>
<sequence length="174" mass="16504">MKPMLAVSVAAVAVIGLAGCTVAPPTAPTVVAMPGPGVTFNTFQQDDNYCRYYASQRSQAGGSAAAASQSSTNTAVGGTLLGAAAGALLGAAGGNAGVGAAIGAGSGLLLGSAAGGGNAQGAADSIQAQYNVAYAQCMVGHGNKMEGYAGGSGPSYGYGAPGYAPPGYYPAPGY</sequence>
<dbReference type="PROSITE" id="PS51257">
    <property type="entry name" value="PROKAR_LIPOPROTEIN"/>
    <property type="match status" value="1"/>
</dbReference>
<feature type="signal peptide" evidence="1">
    <location>
        <begin position="1"/>
        <end position="23"/>
    </location>
</feature>
<proteinExistence type="predicted"/>
<gene>
    <name evidence="3" type="ORF">SAMN05421828_11758</name>
</gene>
<keyword evidence="1" id="KW-0732">Signal</keyword>
<dbReference type="AlphaFoldDB" id="A0A8G2CNC6"/>
<name>A0A8G2CNC6_ACIRU</name>
<evidence type="ECO:0000256" key="1">
    <source>
        <dbReference type="SAM" id="SignalP"/>
    </source>
</evidence>
<dbReference type="InterPro" id="IPR025693">
    <property type="entry name" value="Gly-zipper_OmpA-like_dom"/>
</dbReference>
<feature type="chain" id="PRO_5034080032" evidence="1">
    <location>
        <begin position="24"/>
        <end position="174"/>
    </location>
</feature>
<evidence type="ECO:0000259" key="2">
    <source>
        <dbReference type="Pfam" id="PF13436"/>
    </source>
</evidence>
<dbReference type="EMBL" id="FTNE01000017">
    <property type="protein sequence ID" value="SIR16564.1"/>
    <property type="molecule type" value="Genomic_DNA"/>
</dbReference>
<feature type="domain" description="Glycine-zipper-containing OmpA-like membrane" evidence="2">
    <location>
        <begin position="74"/>
        <end position="115"/>
    </location>
</feature>
<accession>A0A8G2CNC6</accession>